<feature type="domain" description="Vitellinogen beta-sheet shell" evidence="6">
    <location>
        <begin position="124"/>
        <end position="294"/>
    </location>
</feature>
<dbReference type="GO" id="GO:0071391">
    <property type="term" value="P:cellular response to estrogen stimulus"/>
    <property type="evidence" value="ECO:0007669"/>
    <property type="project" value="TreeGrafter"/>
</dbReference>
<dbReference type="InterPro" id="IPR037088">
    <property type="entry name" value="Vitellinogen_b-sht_shell_sf"/>
</dbReference>
<proteinExistence type="predicted"/>
<protein>
    <recommendedName>
        <fullName evidence="6">Vitellinogen beta-sheet shell domain-containing protein</fullName>
    </recommendedName>
</protein>
<accession>A0A671V3P4</accession>
<dbReference type="Gene3D" id="2.20.90.10">
    <property type="entry name" value="Vitellinogen, beta-sheet shell domain"/>
    <property type="match status" value="1"/>
</dbReference>
<evidence type="ECO:0000313" key="8">
    <source>
        <dbReference type="Proteomes" id="UP000472265"/>
    </source>
</evidence>
<dbReference type="GO" id="GO:0045735">
    <property type="term" value="F:nutrient reservoir activity"/>
    <property type="evidence" value="ECO:0007669"/>
    <property type="project" value="UniProtKB-KW"/>
</dbReference>
<dbReference type="Pfam" id="PF01347">
    <property type="entry name" value="Vitellogenin_N"/>
    <property type="match status" value="1"/>
</dbReference>
<dbReference type="GO" id="GO:0032355">
    <property type="term" value="P:response to estradiol"/>
    <property type="evidence" value="ECO:0007669"/>
    <property type="project" value="TreeGrafter"/>
</dbReference>
<dbReference type="GeneTree" id="ENSGT00940000172623"/>
<keyword evidence="4" id="KW-1015">Disulfide bond</keyword>
<dbReference type="InParanoid" id="A0A671V3P4"/>
<evidence type="ECO:0000256" key="3">
    <source>
        <dbReference type="ARBA" id="ARBA00022761"/>
    </source>
</evidence>
<evidence type="ECO:0000256" key="4">
    <source>
        <dbReference type="ARBA" id="ARBA00023157"/>
    </source>
</evidence>
<dbReference type="Ensembl" id="ENSSAUT00010022045.1">
    <property type="protein sequence ID" value="ENSSAUP00010020864.1"/>
    <property type="gene ID" value="ENSSAUG00010009255.1"/>
</dbReference>
<dbReference type="InterPro" id="IPR015816">
    <property type="entry name" value="Vitellinogen_b-sht_N"/>
</dbReference>
<keyword evidence="2" id="KW-0732">Signal</keyword>
<evidence type="ECO:0000313" key="7">
    <source>
        <dbReference type="Ensembl" id="ENSSAUP00010020864.1"/>
    </source>
</evidence>
<dbReference type="InterPro" id="IPR050733">
    <property type="entry name" value="Vitellogenin/Apolipophorin"/>
</dbReference>
<dbReference type="InterPro" id="IPR015258">
    <property type="entry name" value="Vitellinogen_b-sht_shell"/>
</dbReference>
<dbReference type="PANTHER" id="PTHR23345">
    <property type="entry name" value="VITELLOGENIN-RELATED"/>
    <property type="match status" value="1"/>
</dbReference>
<dbReference type="InterPro" id="IPR015819">
    <property type="entry name" value="Lipid_transp_b-sht_shell"/>
</dbReference>
<keyword evidence="1" id="KW-0597">Phosphoprotein</keyword>
<dbReference type="Gene3D" id="2.30.230.10">
    <property type="entry name" value="Lipovitellin, beta-sheet shell regions, chain A"/>
    <property type="match status" value="1"/>
</dbReference>
<dbReference type="SMART" id="SM01170">
    <property type="entry name" value="DUF1944"/>
    <property type="match status" value="1"/>
</dbReference>
<evidence type="ECO:0000259" key="6">
    <source>
        <dbReference type="SMART" id="SM01170"/>
    </source>
</evidence>
<keyword evidence="5" id="KW-0325">Glycoprotein</keyword>
<dbReference type="InterPro" id="IPR001747">
    <property type="entry name" value="Vitellogenin_N"/>
</dbReference>
<organism evidence="7 8">
    <name type="scientific">Sparus aurata</name>
    <name type="common">Gilthead sea bream</name>
    <dbReference type="NCBI Taxonomy" id="8175"/>
    <lineage>
        <taxon>Eukaryota</taxon>
        <taxon>Metazoa</taxon>
        <taxon>Chordata</taxon>
        <taxon>Craniata</taxon>
        <taxon>Vertebrata</taxon>
        <taxon>Euteleostomi</taxon>
        <taxon>Actinopterygii</taxon>
        <taxon>Neopterygii</taxon>
        <taxon>Teleostei</taxon>
        <taxon>Neoteleostei</taxon>
        <taxon>Acanthomorphata</taxon>
        <taxon>Eupercaria</taxon>
        <taxon>Spariformes</taxon>
        <taxon>Sparidae</taxon>
        <taxon>Sparus</taxon>
    </lineage>
</organism>
<dbReference type="Proteomes" id="UP000472265">
    <property type="component" value="Chromosome 11"/>
</dbReference>
<reference evidence="7" key="3">
    <citation type="submission" date="2025-09" db="UniProtKB">
        <authorList>
            <consortium name="Ensembl"/>
        </authorList>
    </citation>
    <scope>IDENTIFICATION</scope>
</reference>
<keyword evidence="8" id="KW-1185">Reference proteome</keyword>
<reference evidence="7" key="1">
    <citation type="submission" date="2021-04" db="EMBL/GenBank/DDBJ databases">
        <authorList>
            <consortium name="Wellcome Sanger Institute Data Sharing"/>
        </authorList>
    </citation>
    <scope>NUCLEOTIDE SEQUENCE [LARGE SCALE GENOMIC DNA]</scope>
</reference>
<keyword evidence="3" id="KW-0758">Storage protein</keyword>
<dbReference type="GO" id="GO:0005319">
    <property type="term" value="F:lipid transporter activity"/>
    <property type="evidence" value="ECO:0007669"/>
    <property type="project" value="InterPro"/>
</dbReference>
<name>A0A671V3P4_SPAAU</name>
<dbReference type="AlphaFoldDB" id="A0A671V3P4"/>
<reference evidence="7" key="2">
    <citation type="submission" date="2025-08" db="UniProtKB">
        <authorList>
            <consortium name="Ensembl"/>
        </authorList>
    </citation>
    <scope>IDENTIFICATION</scope>
</reference>
<evidence type="ECO:0000256" key="2">
    <source>
        <dbReference type="ARBA" id="ARBA00022729"/>
    </source>
</evidence>
<evidence type="ECO:0000256" key="1">
    <source>
        <dbReference type="ARBA" id="ARBA00022553"/>
    </source>
</evidence>
<dbReference type="SUPFAM" id="SSF56968">
    <property type="entry name" value="Lipovitellin-phosvitin complex, beta-sheet shell regions"/>
    <property type="match status" value="2"/>
</dbReference>
<dbReference type="Pfam" id="PF09175">
    <property type="entry name" value="Vit_b-sht_shell"/>
    <property type="match status" value="1"/>
</dbReference>
<evidence type="ECO:0000256" key="5">
    <source>
        <dbReference type="ARBA" id="ARBA00023180"/>
    </source>
</evidence>
<sequence length="350" mass="38585">CLRRLVEPEIFELSGVWPKDPLIPAAKLTSGVSTMVLNVYRGILNVLQLNIKKTHNIYELQEAGAQGVCKTLYAIAEDEKAERILLTKTRDLDHSASLSKSRSSAASFEALTKQNKFLGNEAPPAFAIIIRAVRADNKVMGYQLAVYSDKPSTRLQIILAALAADNNWKLCADGALLSKHKVTAKVSWGAECKQYDTMITAETGLIGPSPAARVRVAWKDLPSTIKRYAKKVYDLIPANLVPGLIKEKEKNSANQLSLAVIATSDKTIDLIWKSPTVTIIQYFSQNFKSDLFLHFLSNNCELFCPQRTVYKLALHLPYPLPLDGIKGLTPFDGLADQVHFLFAKAAAGKT</sequence>
<dbReference type="PANTHER" id="PTHR23345:SF9">
    <property type="entry name" value="VITELLOGENIN-RELATED"/>
    <property type="match status" value="1"/>
</dbReference>